<accession>A0A183DMQ7</accession>
<dbReference type="WBParaSite" id="GPUH_0001000901-mRNA-1">
    <property type="protein sequence ID" value="GPUH_0001000901-mRNA-1"/>
    <property type="gene ID" value="GPUH_0001000901"/>
</dbReference>
<gene>
    <name evidence="2" type="ORF">GPUH_LOCUS9998</name>
</gene>
<dbReference type="AlphaFoldDB" id="A0A183DMQ7"/>
<reference evidence="4" key="1">
    <citation type="submission" date="2016-06" db="UniProtKB">
        <authorList>
            <consortium name="WormBaseParasite"/>
        </authorList>
    </citation>
    <scope>IDENTIFICATION</scope>
</reference>
<dbReference type="Proteomes" id="UP000271098">
    <property type="component" value="Unassembled WGS sequence"/>
</dbReference>
<reference evidence="2 3" key="2">
    <citation type="submission" date="2018-11" db="EMBL/GenBank/DDBJ databases">
        <authorList>
            <consortium name="Pathogen Informatics"/>
        </authorList>
    </citation>
    <scope>NUCLEOTIDE SEQUENCE [LARGE SCALE GENOMIC DNA]</scope>
</reference>
<keyword evidence="3" id="KW-1185">Reference proteome</keyword>
<evidence type="ECO:0000313" key="2">
    <source>
        <dbReference type="EMBL" id="VDK80572.1"/>
    </source>
</evidence>
<proteinExistence type="predicted"/>
<protein>
    <submittedName>
        <fullName evidence="4">DUF4587 domain-containing protein</fullName>
    </submittedName>
</protein>
<organism evidence="4">
    <name type="scientific">Gongylonema pulchrum</name>
    <dbReference type="NCBI Taxonomy" id="637853"/>
    <lineage>
        <taxon>Eukaryota</taxon>
        <taxon>Metazoa</taxon>
        <taxon>Ecdysozoa</taxon>
        <taxon>Nematoda</taxon>
        <taxon>Chromadorea</taxon>
        <taxon>Rhabditida</taxon>
        <taxon>Spirurina</taxon>
        <taxon>Spiruromorpha</taxon>
        <taxon>Spiruroidea</taxon>
        <taxon>Gongylonematidae</taxon>
        <taxon>Gongylonema</taxon>
    </lineage>
</organism>
<feature type="region of interest" description="Disordered" evidence="1">
    <location>
        <begin position="1"/>
        <end position="44"/>
    </location>
</feature>
<evidence type="ECO:0000313" key="3">
    <source>
        <dbReference type="Proteomes" id="UP000271098"/>
    </source>
</evidence>
<evidence type="ECO:0000313" key="4">
    <source>
        <dbReference type="WBParaSite" id="GPUH_0001000901-mRNA-1"/>
    </source>
</evidence>
<name>A0A183DMQ7_9BILA</name>
<evidence type="ECO:0000256" key="1">
    <source>
        <dbReference type="SAM" id="MobiDB-lite"/>
    </source>
</evidence>
<feature type="compositionally biased region" description="Pro residues" evidence="1">
    <location>
        <begin position="24"/>
        <end position="42"/>
    </location>
</feature>
<sequence>MPRLAREVAAEREMPRFMMDPQAMHPPQPEPQQPEEPQPMMPMMPMHRIHPMVMMMLMRGGMPIIPPHMMQPRIAQMHPLMFTPQQQPQMIQQPMMPPQVNLDGFSKFVKNGFTTTTTRYQELQTGHS</sequence>
<feature type="compositionally biased region" description="Basic and acidic residues" evidence="1">
    <location>
        <begin position="1"/>
        <end position="15"/>
    </location>
</feature>
<dbReference type="EMBL" id="UYRT01035613">
    <property type="protein sequence ID" value="VDK80572.1"/>
    <property type="molecule type" value="Genomic_DNA"/>
</dbReference>